<dbReference type="AlphaFoldDB" id="A0A251X8Y2"/>
<sequence>MTVSTLYAIVGMILVCFSFFALIRDRHLLRKIIALNILGSGVFMVLIAAAARDFSAIDALPHALVLTGIVIAVSATALALVLARRIYRLSGQTHLPEENS</sequence>
<keyword evidence="4 7" id="KW-0812">Transmembrane</keyword>
<organism evidence="8 9">
    <name type="scientific">Thioflexithrix psekupsensis</name>
    <dbReference type="NCBI Taxonomy" id="1570016"/>
    <lineage>
        <taxon>Bacteria</taxon>
        <taxon>Pseudomonadati</taxon>
        <taxon>Pseudomonadota</taxon>
        <taxon>Gammaproteobacteria</taxon>
        <taxon>Thiotrichales</taxon>
        <taxon>Thioflexithrix</taxon>
    </lineage>
</organism>
<evidence type="ECO:0000256" key="7">
    <source>
        <dbReference type="SAM" id="Phobius"/>
    </source>
</evidence>
<keyword evidence="9" id="KW-1185">Reference proteome</keyword>
<evidence type="ECO:0000256" key="5">
    <source>
        <dbReference type="ARBA" id="ARBA00022989"/>
    </source>
</evidence>
<dbReference type="PANTHER" id="PTHR34583">
    <property type="entry name" value="ANTIPORTER SUBUNIT MNHC2-RELATED"/>
    <property type="match status" value="1"/>
</dbReference>
<evidence type="ECO:0000256" key="1">
    <source>
        <dbReference type="ARBA" id="ARBA00004651"/>
    </source>
</evidence>
<proteinExistence type="inferred from homology"/>
<evidence type="ECO:0000256" key="4">
    <source>
        <dbReference type="ARBA" id="ARBA00022692"/>
    </source>
</evidence>
<dbReference type="InterPro" id="IPR039428">
    <property type="entry name" value="NUOK/Mnh_C1-like"/>
</dbReference>
<evidence type="ECO:0000313" key="8">
    <source>
        <dbReference type="EMBL" id="OUD14244.1"/>
    </source>
</evidence>
<dbReference type="OrthoDB" id="1494613at2"/>
<feature type="transmembrane region" description="Helical" evidence="7">
    <location>
        <begin position="6"/>
        <end position="23"/>
    </location>
</feature>
<comment type="subcellular location">
    <subcellularLocation>
        <location evidence="1">Cell membrane</location>
        <topology evidence="1">Multi-pass membrane protein</topology>
    </subcellularLocation>
</comment>
<reference evidence="8 9" key="1">
    <citation type="submission" date="2016-12" db="EMBL/GenBank/DDBJ databases">
        <title>Thioflexothrix psekupsii D3 genome sequencing and assembly.</title>
        <authorList>
            <person name="Fomenkov A."/>
            <person name="Vincze T."/>
            <person name="Grabovich M."/>
            <person name="Anton B.P."/>
            <person name="Dubinina G."/>
            <person name="Orlova M."/>
            <person name="Belousova E."/>
            <person name="Roberts R.J."/>
        </authorList>
    </citation>
    <scope>NUCLEOTIDE SEQUENCE [LARGE SCALE GENOMIC DNA]</scope>
    <source>
        <strain evidence="8">D3</strain>
    </source>
</reference>
<comment type="similarity">
    <text evidence="2">Belongs to the CPA3 antiporters (TC 2.A.63) subunit C family.</text>
</comment>
<evidence type="ECO:0000256" key="6">
    <source>
        <dbReference type="ARBA" id="ARBA00023136"/>
    </source>
</evidence>
<evidence type="ECO:0000256" key="3">
    <source>
        <dbReference type="ARBA" id="ARBA00022475"/>
    </source>
</evidence>
<dbReference type="RefSeq" id="WP_086488026.1">
    <property type="nucleotide sequence ID" value="NZ_MSLT01000012.1"/>
</dbReference>
<evidence type="ECO:0000313" key="9">
    <source>
        <dbReference type="Proteomes" id="UP000194798"/>
    </source>
</evidence>
<dbReference type="PANTHER" id="PTHR34583:SF2">
    <property type="entry name" value="ANTIPORTER SUBUNIT MNHC2-RELATED"/>
    <property type="match status" value="1"/>
</dbReference>
<evidence type="ECO:0008006" key="10">
    <source>
        <dbReference type="Google" id="ProtNLM"/>
    </source>
</evidence>
<name>A0A251X8Y2_9GAMM</name>
<gene>
    <name evidence="8" type="ORF">TPSD3_07910</name>
</gene>
<feature type="transmembrane region" description="Helical" evidence="7">
    <location>
        <begin position="63"/>
        <end position="83"/>
    </location>
</feature>
<keyword evidence="5 7" id="KW-1133">Transmembrane helix</keyword>
<dbReference type="EMBL" id="MSLT01000012">
    <property type="protein sequence ID" value="OUD14244.1"/>
    <property type="molecule type" value="Genomic_DNA"/>
</dbReference>
<keyword evidence="3" id="KW-1003">Cell membrane</keyword>
<dbReference type="Proteomes" id="UP000194798">
    <property type="component" value="Unassembled WGS sequence"/>
</dbReference>
<dbReference type="Pfam" id="PF00420">
    <property type="entry name" value="Oxidored_q2"/>
    <property type="match status" value="1"/>
</dbReference>
<comment type="caution">
    <text evidence="8">The sequence shown here is derived from an EMBL/GenBank/DDBJ whole genome shotgun (WGS) entry which is preliminary data.</text>
</comment>
<evidence type="ECO:0000256" key="2">
    <source>
        <dbReference type="ARBA" id="ARBA00010388"/>
    </source>
</evidence>
<dbReference type="GO" id="GO:0005886">
    <property type="term" value="C:plasma membrane"/>
    <property type="evidence" value="ECO:0007669"/>
    <property type="project" value="UniProtKB-SubCell"/>
</dbReference>
<protein>
    <recommendedName>
        <fullName evidence="10">Na+/H+ antiporter subunit C</fullName>
    </recommendedName>
</protein>
<accession>A0A251X8Y2</accession>
<dbReference type="Gene3D" id="1.10.287.3510">
    <property type="match status" value="1"/>
</dbReference>
<dbReference type="InterPro" id="IPR050601">
    <property type="entry name" value="CPA3_antiporter_subunitC"/>
</dbReference>
<keyword evidence="6 7" id="KW-0472">Membrane</keyword>
<feature type="transmembrane region" description="Helical" evidence="7">
    <location>
        <begin position="32"/>
        <end position="51"/>
    </location>
</feature>